<feature type="domain" description="HTH tetR-type" evidence="5">
    <location>
        <begin position="17"/>
        <end position="77"/>
    </location>
</feature>
<evidence type="ECO:0000313" key="7">
    <source>
        <dbReference type="Proteomes" id="UP000680132"/>
    </source>
</evidence>
<comment type="caution">
    <text evidence="6">The sequence shown here is derived from an EMBL/GenBank/DDBJ whole genome shotgun (WGS) entry which is preliminary data.</text>
</comment>
<evidence type="ECO:0000256" key="3">
    <source>
        <dbReference type="ARBA" id="ARBA00023163"/>
    </source>
</evidence>
<dbReference type="Gene3D" id="1.10.357.10">
    <property type="entry name" value="Tetracycline Repressor, domain 2"/>
    <property type="match status" value="1"/>
</dbReference>
<evidence type="ECO:0000256" key="1">
    <source>
        <dbReference type="ARBA" id="ARBA00023015"/>
    </source>
</evidence>
<dbReference type="PROSITE" id="PS50977">
    <property type="entry name" value="HTH_TETR_2"/>
    <property type="match status" value="1"/>
</dbReference>
<dbReference type="PRINTS" id="PR00455">
    <property type="entry name" value="HTHTETR"/>
</dbReference>
<dbReference type="EMBL" id="JAGFOA010000007">
    <property type="protein sequence ID" value="MBO3664871.1"/>
    <property type="molecule type" value="Genomic_DNA"/>
</dbReference>
<evidence type="ECO:0000313" key="6">
    <source>
        <dbReference type="EMBL" id="MBO3664871.1"/>
    </source>
</evidence>
<sequence>MSPAPGRPRLTPGRPGLGPREEVLAAAAALFVEQGFAATSTRQIAERAGLRQASLYYHFAGKDEMLLELLEESVRPTLERAREHLEAENAALALCRFVLADVDILLRDPHNIGVLYLSPEVTGAAFASFRAHREELVAVYGALAARVGPAVDAAFAGRCCIQLVEMVIAMRREDRVPERVGERIARACLRTVGVDDDRIAAIIATAGA</sequence>
<reference evidence="6" key="1">
    <citation type="submission" date="2021-03" db="EMBL/GenBank/DDBJ databases">
        <title>Microbacterium sp. nov., a novel actinobacterium isolated from cow dung.</title>
        <authorList>
            <person name="Zhang L."/>
        </authorList>
    </citation>
    <scope>NUCLEOTIDE SEQUENCE</scope>
    <source>
        <strain evidence="6">NEAU-LLB</strain>
    </source>
</reference>
<evidence type="ECO:0000256" key="2">
    <source>
        <dbReference type="ARBA" id="ARBA00023125"/>
    </source>
</evidence>
<dbReference type="Pfam" id="PF00440">
    <property type="entry name" value="TetR_N"/>
    <property type="match status" value="1"/>
</dbReference>
<dbReference type="Proteomes" id="UP000680132">
    <property type="component" value="Unassembled WGS sequence"/>
</dbReference>
<accession>A0A939QUF2</accession>
<dbReference type="RefSeq" id="WP_208504996.1">
    <property type="nucleotide sequence ID" value="NZ_JAGFOA010000007.1"/>
</dbReference>
<dbReference type="InterPro" id="IPR001647">
    <property type="entry name" value="HTH_TetR"/>
</dbReference>
<evidence type="ECO:0000259" key="5">
    <source>
        <dbReference type="PROSITE" id="PS50977"/>
    </source>
</evidence>
<dbReference type="AlphaFoldDB" id="A0A939QUF2"/>
<organism evidence="6 7">
    <name type="scientific">Microbacterium stercoris</name>
    <dbReference type="NCBI Taxonomy" id="2820289"/>
    <lineage>
        <taxon>Bacteria</taxon>
        <taxon>Bacillati</taxon>
        <taxon>Actinomycetota</taxon>
        <taxon>Actinomycetes</taxon>
        <taxon>Micrococcales</taxon>
        <taxon>Microbacteriaceae</taxon>
        <taxon>Microbacterium</taxon>
    </lineage>
</organism>
<dbReference type="SUPFAM" id="SSF46689">
    <property type="entry name" value="Homeodomain-like"/>
    <property type="match status" value="1"/>
</dbReference>
<keyword evidence="7" id="KW-1185">Reference proteome</keyword>
<dbReference type="GO" id="GO:0000976">
    <property type="term" value="F:transcription cis-regulatory region binding"/>
    <property type="evidence" value="ECO:0007669"/>
    <property type="project" value="TreeGrafter"/>
</dbReference>
<keyword evidence="3" id="KW-0804">Transcription</keyword>
<proteinExistence type="predicted"/>
<keyword evidence="2 4" id="KW-0238">DNA-binding</keyword>
<protein>
    <submittedName>
        <fullName evidence="6">TetR/AcrR family transcriptional regulator</fullName>
    </submittedName>
</protein>
<dbReference type="PANTHER" id="PTHR30055:SF234">
    <property type="entry name" value="HTH-TYPE TRANSCRIPTIONAL REGULATOR BETI"/>
    <property type="match status" value="1"/>
</dbReference>
<dbReference type="PANTHER" id="PTHR30055">
    <property type="entry name" value="HTH-TYPE TRANSCRIPTIONAL REGULATOR RUTR"/>
    <property type="match status" value="1"/>
</dbReference>
<dbReference type="GO" id="GO:0003700">
    <property type="term" value="F:DNA-binding transcription factor activity"/>
    <property type="evidence" value="ECO:0007669"/>
    <property type="project" value="TreeGrafter"/>
</dbReference>
<dbReference type="InterPro" id="IPR009057">
    <property type="entry name" value="Homeodomain-like_sf"/>
</dbReference>
<dbReference type="InterPro" id="IPR050109">
    <property type="entry name" value="HTH-type_TetR-like_transc_reg"/>
</dbReference>
<gene>
    <name evidence="6" type="ORF">J5V96_15350</name>
</gene>
<keyword evidence="1" id="KW-0805">Transcription regulation</keyword>
<evidence type="ECO:0000256" key="4">
    <source>
        <dbReference type="PROSITE-ProRule" id="PRU00335"/>
    </source>
</evidence>
<feature type="DNA-binding region" description="H-T-H motif" evidence="4">
    <location>
        <begin position="40"/>
        <end position="59"/>
    </location>
</feature>
<name>A0A939QUF2_9MICO</name>